<dbReference type="OrthoDB" id="40334at2759"/>
<feature type="compositionally biased region" description="Low complexity" evidence="1">
    <location>
        <begin position="426"/>
        <end position="444"/>
    </location>
</feature>
<feature type="transmembrane region" description="Helical" evidence="2">
    <location>
        <begin position="459"/>
        <end position="482"/>
    </location>
</feature>
<accession>A0A5A8E9H0</accession>
<evidence type="ECO:0000313" key="4">
    <source>
        <dbReference type="EMBL" id="KAA0170732.1"/>
    </source>
</evidence>
<dbReference type="Proteomes" id="UP000322899">
    <property type="component" value="Unassembled WGS sequence"/>
</dbReference>
<feature type="region of interest" description="Disordered" evidence="1">
    <location>
        <begin position="399"/>
        <end position="448"/>
    </location>
</feature>
<evidence type="ECO:0000313" key="3">
    <source>
        <dbReference type="EMBL" id="KAA0153164.1"/>
    </source>
</evidence>
<sequence length="488" mass="49463">MSDREREICFLLPDGDQASVQLCVSATGADLVDEVLSLCGLGLTDRNRRRVVLANQETGELVHGCGALGEVEWGEVATVEVALALSSRPGSSADAPDTGEAERALAAAAEYEQAIAATLARAEEARRSGASPEARARCLGSLIGQGEAVLRQHAFASIAAMKTALKRASGIQGALGMDSGHAGRALASAEGRWQAQLDAMEQELNPDCTAGDDGSGAAAPGTASPAEAAAGAGAAGSGRHRRKRLRAGDECPDFALRSAGLAEKWSRQVGAGFAHARDPAPGGAAGTVYSESFRFRRSVAGVWSSASLGFYAEQKAAGRELESSHGQDVNQLAGDMVVGSDGRMLLAYYSKDNTDRPSVDELLAAVAKDATPPGDAGAAPAGEVADWVLSLPEAPAALADHPTPAPAPAEPPTVVDTAREASSSSACQAAHPARQPAATAEAEPSVGPRGGVAAMGPALAAWAAAGAFAGTLLALAASRLLFGFRSAE</sequence>
<evidence type="ECO:0000256" key="1">
    <source>
        <dbReference type="SAM" id="MobiDB-lite"/>
    </source>
</evidence>
<dbReference type="EMBL" id="VLTO01000022">
    <property type="protein sequence ID" value="KAA0174425.1"/>
    <property type="molecule type" value="Genomic_DNA"/>
</dbReference>
<name>A0A5A8E9H0_CAFRO</name>
<evidence type="ECO:0000256" key="2">
    <source>
        <dbReference type="SAM" id="Phobius"/>
    </source>
</evidence>
<dbReference type="EMBL" id="VLTN01000017">
    <property type="protein sequence ID" value="KAA0153164.1"/>
    <property type="molecule type" value="Genomic_DNA"/>
</dbReference>
<proteinExistence type="predicted"/>
<keyword evidence="2" id="KW-0472">Membrane</keyword>
<keyword evidence="2" id="KW-1133">Transmembrane helix</keyword>
<keyword evidence="2" id="KW-0812">Transmembrane</keyword>
<organism evidence="5 6">
    <name type="scientific">Cafeteria roenbergensis</name>
    <name type="common">Marine flagellate</name>
    <dbReference type="NCBI Taxonomy" id="33653"/>
    <lineage>
        <taxon>Eukaryota</taxon>
        <taxon>Sar</taxon>
        <taxon>Stramenopiles</taxon>
        <taxon>Bigyra</taxon>
        <taxon>Opalozoa</taxon>
        <taxon>Bicosoecida</taxon>
        <taxon>Cafeteriaceae</taxon>
        <taxon>Cafeteria</taxon>
    </lineage>
</organism>
<feature type="compositionally biased region" description="Low complexity" evidence="1">
    <location>
        <begin position="209"/>
        <end position="232"/>
    </location>
</feature>
<feature type="region of interest" description="Disordered" evidence="1">
    <location>
        <begin position="205"/>
        <end position="246"/>
    </location>
</feature>
<evidence type="ECO:0000313" key="6">
    <source>
        <dbReference type="Proteomes" id="UP000322899"/>
    </source>
</evidence>
<comment type="caution">
    <text evidence="5">The sequence shown here is derived from an EMBL/GenBank/DDBJ whole genome shotgun (WGS) entry which is preliminary data.</text>
</comment>
<gene>
    <name evidence="5" type="ORF">FNF27_04022</name>
    <name evidence="4" type="ORF">FNF28_01273</name>
    <name evidence="3" type="ORF">FNF29_03353</name>
</gene>
<evidence type="ECO:0000313" key="7">
    <source>
        <dbReference type="Proteomes" id="UP000323011"/>
    </source>
</evidence>
<dbReference type="EMBL" id="VLTL01000011">
    <property type="protein sequence ID" value="KAA0170732.1"/>
    <property type="molecule type" value="Genomic_DNA"/>
</dbReference>
<protein>
    <submittedName>
        <fullName evidence="5">Uncharacterized protein</fullName>
    </submittedName>
</protein>
<evidence type="ECO:0000313" key="8">
    <source>
        <dbReference type="Proteomes" id="UP000324907"/>
    </source>
</evidence>
<dbReference type="AlphaFoldDB" id="A0A5A8E9H0"/>
<dbReference type="Proteomes" id="UP000324907">
    <property type="component" value="Unassembled WGS sequence"/>
</dbReference>
<reference evidence="6 7" key="1">
    <citation type="submission" date="2019-07" db="EMBL/GenBank/DDBJ databases">
        <title>Genomes of Cafeteria roenbergensis.</title>
        <authorList>
            <person name="Fischer M.G."/>
            <person name="Hackl T."/>
            <person name="Roman M."/>
        </authorList>
    </citation>
    <scope>NUCLEOTIDE SEQUENCE [LARGE SCALE GENOMIC DNA]</scope>
    <source>
        <strain evidence="3 7">BVI</strain>
        <strain evidence="5 6">E4-10P</strain>
        <strain evidence="4 8">RCC970-E3</strain>
    </source>
</reference>
<dbReference type="Proteomes" id="UP000323011">
    <property type="component" value="Unassembled WGS sequence"/>
</dbReference>
<keyword evidence="7" id="KW-1185">Reference proteome</keyword>
<evidence type="ECO:0000313" key="5">
    <source>
        <dbReference type="EMBL" id="KAA0174425.1"/>
    </source>
</evidence>